<organism evidence="5 6">
    <name type="scientific">Mycobacterium kyorinense</name>
    <dbReference type="NCBI Taxonomy" id="487514"/>
    <lineage>
        <taxon>Bacteria</taxon>
        <taxon>Bacillati</taxon>
        <taxon>Actinomycetota</taxon>
        <taxon>Actinomycetes</taxon>
        <taxon>Mycobacteriales</taxon>
        <taxon>Mycobacteriaceae</taxon>
        <taxon>Mycobacterium</taxon>
    </lineage>
</organism>
<evidence type="ECO:0000256" key="4">
    <source>
        <dbReference type="ARBA" id="ARBA00023163"/>
    </source>
</evidence>
<comment type="caution">
    <text evidence="5">The sequence shown here is derived from an EMBL/GenBank/DDBJ whole genome shotgun (WGS) entry which is preliminary data.</text>
</comment>
<keyword evidence="6" id="KW-1185">Reference proteome</keyword>
<dbReference type="AlphaFoldDB" id="A0A1X1YK28"/>
<keyword evidence="3" id="KW-0238">DNA-binding</keyword>
<dbReference type="GO" id="GO:0045892">
    <property type="term" value="P:negative regulation of DNA-templated transcription"/>
    <property type="evidence" value="ECO:0007669"/>
    <property type="project" value="InterPro"/>
</dbReference>
<dbReference type="Gene3D" id="1.10.10.10">
    <property type="entry name" value="Winged helix-like DNA-binding domain superfamily/Winged helix DNA-binding domain"/>
    <property type="match status" value="1"/>
</dbReference>
<dbReference type="InterPro" id="IPR036390">
    <property type="entry name" value="WH_DNA-bd_sf"/>
</dbReference>
<dbReference type="InterPro" id="IPR005650">
    <property type="entry name" value="BlaI_family"/>
</dbReference>
<evidence type="ECO:0000256" key="3">
    <source>
        <dbReference type="ARBA" id="ARBA00023125"/>
    </source>
</evidence>
<proteinExistence type="inferred from homology"/>
<keyword evidence="4" id="KW-0804">Transcription</keyword>
<sequence>MRIRRFGELEAIVMDRVWNRGAAATVRDIFDDLTHDREIAYTTVMSTMDNLHRKGWLQRERVGKAFRYWPAMSREEHSAVLMRDAFDAGGDSEVVLTFFINQMDEKDAMRVRAALRRIIDAPDKP</sequence>
<dbReference type="InterPro" id="IPR036388">
    <property type="entry name" value="WH-like_DNA-bd_sf"/>
</dbReference>
<name>A0A1X1YK28_9MYCO</name>
<comment type="similarity">
    <text evidence="1">Belongs to the BlaI transcriptional regulatory family.</text>
</comment>
<evidence type="ECO:0000313" key="5">
    <source>
        <dbReference type="EMBL" id="ORW11414.1"/>
    </source>
</evidence>
<dbReference type="RefSeq" id="WP_045383035.1">
    <property type="nucleotide sequence ID" value="NZ_BBKA01000093.1"/>
</dbReference>
<evidence type="ECO:0000256" key="1">
    <source>
        <dbReference type="ARBA" id="ARBA00011046"/>
    </source>
</evidence>
<evidence type="ECO:0000256" key="2">
    <source>
        <dbReference type="ARBA" id="ARBA00023015"/>
    </source>
</evidence>
<dbReference type="EMBL" id="LQPE01000008">
    <property type="protein sequence ID" value="ORW11414.1"/>
    <property type="molecule type" value="Genomic_DNA"/>
</dbReference>
<dbReference type="SUPFAM" id="SSF46785">
    <property type="entry name" value="Winged helix' DNA-binding domain"/>
    <property type="match status" value="1"/>
</dbReference>
<accession>A0A1X1YK28</accession>
<dbReference type="Pfam" id="PF03965">
    <property type="entry name" value="Penicillinase_R"/>
    <property type="match status" value="1"/>
</dbReference>
<keyword evidence="2" id="KW-0805">Transcription regulation</keyword>
<protein>
    <submittedName>
        <fullName evidence="5">CopY family transcriptional regulator</fullName>
    </submittedName>
</protein>
<dbReference type="STRING" id="487514.A5707_16105"/>
<dbReference type="GO" id="GO:0003677">
    <property type="term" value="F:DNA binding"/>
    <property type="evidence" value="ECO:0007669"/>
    <property type="project" value="UniProtKB-KW"/>
</dbReference>
<reference evidence="5 6" key="1">
    <citation type="submission" date="2016-01" db="EMBL/GenBank/DDBJ databases">
        <title>The new phylogeny of the genus Mycobacterium.</title>
        <authorList>
            <person name="Tarcisio F."/>
            <person name="Conor M."/>
            <person name="Antonella G."/>
            <person name="Elisabetta G."/>
            <person name="Giulia F.S."/>
            <person name="Sara T."/>
            <person name="Anna F."/>
            <person name="Clotilde B."/>
            <person name="Roberto B."/>
            <person name="Veronica D.S."/>
            <person name="Fabio R."/>
            <person name="Monica P."/>
            <person name="Olivier J."/>
            <person name="Enrico T."/>
            <person name="Nicola S."/>
        </authorList>
    </citation>
    <scope>NUCLEOTIDE SEQUENCE [LARGE SCALE GENOMIC DNA]</scope>
    <source>
        <strain evidence="5 6">DSM 45166</strain>
    </source>
</reference>
<dbReference type="Proteomes" id="UP000193487">
    <property type="component" value="Unassembled WGS sequence"/>
</dbReference>
<gene>
    <name evidence="5" type="ORF">AWC14_19120</name>
</gene>
<evidence type="ECO:0000313" key="6">
    <source>
        <dbReference type="Proteomes" id="UP000193487"/>
    </source>
</evidence>
<dbReference type="OrthoDB" id="9813987at2"/>